<feature type="compositionally biased region" description="Polar residues" evidence="1">
    <location>
        <begin position="59"/>
        <end position="71"/>
    </location>
</feature>
<feature type="signal peptide" evidence="2">
    <location>
        <begin position="1"/>
        <end position="23"/>
    </location>
</feature>
<evidence type="ECO:0000256" key="1">
    <source>
        <dbReference type="SAM" id="MobiDB-lite"/>
    </source>
</evidence>
<organism evidence="3 4">
    <name type="scientific">Nocardioides exalbidus</name>
    <dbReference type="NCBI Taxonomy" id="402596"/>
    <lineage>
        <taxon>Bacteria</taxon>
        <taxon>Bacillati</taxon>
        <taxon>Actinomycetota</taxon>
        <taxon>Actinomycetes</taxon>
        <taxon>Propionibacteriales</taxon>
        <taxon>Nocardioidaceae</taxon>
        <taxon>Nocardioides</taxon>
    </lineage>
</organism>
<feature type="compositionally biased region" description="Acidic residues" evidence="1">
    <location>
        <begin position="44"/>
        <end position="54"/>
    </location>
</feature>
<accession>A0A1H4SWP1</accession>
<keyword evidence="4" id="KW-1185">Reference proteome</keyword>
<proteinExistence type="predicted"/>
<dbReference type="AlphaFoldDB" id="A0A1H4SWP1"/>
<evidence type="ECO:0008006" key="5">
    <source>
        <dbReference type="Google" id="ProtNLM"/>
    </source>
</evidence>
<feature type="chain" id="PRO_5011627894" description="Ig-like domain-containing protein" evidence="2">
    <location>
        <begin position="24"/>
        <end position="163"/>
    </location>
</feature>
<evidence type="ECO:0000313" key="3">
    <source>
        <dbReference type="EMBL" id="SEC48556.1"/>
    </source>
</evidence>
<name>A0A1H4SWP1_9ACTN</name>
<protein>
    <recommendedName>
        <fullName evidence="5">Ig-like domain-containing protein</fullName>
    </recommendedName>
</protein>
<reference evidence="4" key="1">
    <citation type="submission" date="2016-10" db="EMBL/GenBank/DDBJ databases">
        <authorList>
            <person name="Varghese N."/>
            <person name="Submissions S."/>
        </authorList>
    </citation>
    <scope>NUCLEOTIDE SEQUENCE [LARGE SCALE GENOMIC DNA]</scope>
    <source>
        <strain evidence="4">DSM 22017</strain>
    </source>
</reference>
<dbReference type="EMBL" id="FNRT01000002">
    <property type="protein sequence ID" value="SEC48556.1"/>
    <property type="molecule type" value="Genomic_DNA"/>
</dbReference>
<gene>
    <name evidence="3" type="ORF">SAMN04489844_2384</name>
</gene>
<sequence>MTSLRLAPLLASVVLLAPTSHVAAPAAAASPAGERAVAHAGPDSDGDGLPDDGDGCPTVASSNPTGCPSASRRVSLTWLKGERRLQARVTSPVKACSARAKITLWRERADRDEKVVASIASHDGRRRFAGRGGARYHVTVSLAYSSGVAECGAATSRTVRVPR</sequence>
<evidence type="ECO:0000256" key="2">
    <source>
        <dbReference type="SAM" id="SignalP"/>
    </source>
</evidence>
<dbReference type="STRING" id="402596.SAMN04489844_2384"/>
<evidence type="ECO:0000313" key="4">
    <source>
        <dbReference type="Proteomes" id="UP000198742"/>
    </source>
</evidence>
<keyword evidence="2" id="KW-0732">Signal</keyword>
<dbReference type="Proteomes" id="UP000198742">
    <property type="component" value="Unassembled WGS sequence"/>
</dbReference>
<dbReference type="RefSeq" id="WP_090969296.1">
    <property type="nucleotide sequence ID" value="NZ_FNRT01000002.1"/>
</dbReference>
<feature type="region of interest" description="Disordered" evidence="1">
    <location>
        <begin position="28"/>
        <end position="71"/>
    </location>
</feature>
<dbReference type="OrthoDB" id="3782500at2"/>